<dbReference type="PROSITE" id="PS51900">
    <property type="entry name" value="CB"/>
    <property type="match status" value="1"/>
</dbReference>
<evidence type="ECO:0000256" key="4">
    <source>
        <dbReference type="ARBA" id="ARBA00023172"/>
    </source>
</evidence>
<dbReference type="GO" id="GO:0003677">
    <property type="term" value="F:DNA binding"/>
    <property type="evidence" value="ECO:0007669"/>
    <property type="project" value="UniProtKB-UniRule"/>
</dbReference>
<dbReference type="Gene3D" id="1.10.443.10">
    <property type="entry name" value="Intergrase catalytic core"/>
    <property type="match status" value="1"/>
</dbReference>
<keyword evidence="4" id="KW-0233">DNA recombination</keyword>
<dbReference type="RefSeq" id="WP_044730459.1">
    <property type="nucleotide sequence ID" value="NZ_JYBP01000003.1"/>
</dbReference>
<sequence>MLIELAWKEMLADKKLEGLTPNSLRSYDSLWGTFSKYLQEMGIERTDQLNPRVIKGYLKWCEERGNNPVTINYKLKLLRAFGKWLYEEGITEEYCCKNIKALRVDESPRIVKEEDIRKALSYLRRMKRREDSFYAMRNHTIIIFLIGTGLRAGELCALNWEDIDWDESLIILRKTKSRKLSSVPMSETVKKELSSWQAYVDRHFRVRPEPLFCTREGERLTRNGIRLMFQRLRERAGIEGTFCAHSMRNVFIKNLLKNNANLREVQLLARHSKIEVTKQYVGYFQHELKDAIDEHDPLKGLY</sequence>
<protein>
    <recommendedName>
        <fullName evidence="10">Phage integrase family protein</fullName>
    </recommendedName>
</protein>
<feature type="domain" description="Tyr recombinase" evidence="6">
    <location>
        <begin position="106"/>
        <end position="293"/>
    </location>
</feature>
<evidence type="ECO:0000256" key="5">
    <source>
        <dbReference type="PROSITE-ProRule" id="PRU01248"/>
    </source>
</evidence>
<proteinExistence type="inferred from homology"/>
<dbReference type="SUPFAM" id="SSF56349">
    <property type="entry name" value="DNA breaking-rejoining enzymes"/>
    <property type="match status" value="1"/>
</dbReference>
<evidence type="ECO:0000313" key="8">
    <source>
        <dbReference type="EMBL" id="KJE26400.1"/>
    </source>
</evidence>
<dbReference type="GO" id="GO:0006310">
    <property type="term" value="P:DNA recombination"/>
    <property type="evidence" value="ECO:0007669"/>
    <property type="project" value="UniProtKB-KW"/>
</dbReference>
<dbReference type="InterPro" id="IPR011010">
    <property type="entry name" value="DNA_brk_join_enz"/>
</dbReference>
<accession>A0A0D8BQK3</accession>
<dbReference type="InterPro" id="IPR044068">
    <property type="entry name" value="CB"/>
</dbReference>
<dbReference type="Proteomes" id="UP000032522">
    <property type="component" value="Unassembled WGS sequence"/>
</dbReference>
<dbReference type="EMBL" id="JYBP01000003">
    <property type="protein sequence ID" value="KJE26400.1"/>
    <property type="molecule type" value="Genomic_DNA"/>
</dbReference>
<name>A0A0D8BQK3_GEOKU</name>
<keyword evidence="3 5" id="KW-0238">DNA-binding</keyword>
<dbReference type="GO" id="GO:0015074">
    <property type="term" value="P:DNA integration"/>
    <property type="evidence" value="ECO:0007669"/>
    <property type="project" value="UniProtKB-KW"/>
</dbReference>
<dbReference type="CDD" id="cd00397">
    <property type="entry name" value="DNA_BRE_C"/>
    <property type="match status" value="1"/>
</dbReference>
<dbReference type="OrthoDB" id="107900at2"/>
<comment type="caution">
    <text evidence="8">The sequence shown here is derived from an EMBL/GenBank/DDBJ whole genome shotgun (WGS) entry which is preliminary data.</text>
</comment>
<dbReference type="InterPro" id="IPR002104">
    <property type="entry name" value="Integrase_catalytic"/>
</dbReference>
<evidence type="ECO:0000256" key="1">
    <source>
        <dbReference type="ARBA" id="ARBA00008857"/>
    </source>
</evidence>
<evidence type="ECO:0000313" key="9">
    <source>
        <dbReference type="Proteomes" id="UP000032522"/>
    </source>
</evidence>
<dbReference type="PANTHER" id="PTHR30349">
    <property type="entry name" value="PHAGE INTEGRASE-RELATED"/>
    <property type="match status" value="1"/>
</dbReference>
<dbReference type="InterPro" id="IPR050090">
    <property type="entry name" value="Tyrosine_recombinase_XerCD"/>
</dbReference>
<dbReference type="PATRIC" id="fig|1462.6.peg.148"/>
<dbReference type="AlphaFoldDB" id="A0A0D8BQK3"/>
<dbReference type="PANTHER" id="PTHR30349:SF41">
    <property type="entry name" value="INTEGRASE_RECOMBINASE PROTEIN MJ0367-RELATED"/>
    <property type="match status" value="1"/>
</dbReference>
<dbReference type="Gene3D" id="1.10.150.130">
    <property type="match status" value="1"/>
</dbReference>
<dbReference type="Pfam" id="PF02899">
    <property type="entry name" value="Phage_int_SAM_1"/>
    <property type="match status" value="1"/>
</dbReference>
<gene>
    <name evidence="8" type="ORF">LG52_42</name>
</gene>
<reference evidence="8 9" key="1">
    <citation type="submission" date="2015-01" db="EMBL/GenBank/DDBJ databases">
        <authorList>
            <person name="Filippidou S."/>
            <person name="Jeanneret N."/>
            <person name="Russel-Delif L."/>
            <person name="Junier T."/>
            <person name="Wunderlin T."/>
            <person name="Molina V."/>
            <person name="Johnson S.L."/>
            <person name="Davenport K.W."/>
            <person name="Chain P.S."/>
            <person name="Dorador C."/>
            <person name="Junier P."/>
        </authorList>
    </citation>
    <scope>NUCLEOTIDE SEQUENCE [LARGE SCALE GENOMIC DNA]</scope>
    <source>
        <strain evidence="8 9">Et7/4</strain>
    </source>
</reference>
<feature type="domain" description="Core-binding (CB)" evidence="7">
    <location>
        <begin position="1"/>
        <end position="86"/>
    </location>
</feature>
<dbReference type="Pfam" id="PF00589">
    <property type="entry name" value="Phage_integrase"/>
    <property type="match status" value="1"/>
</dbReference>
<keyword evidence="2" id="KW-0229">DNA integration</keyword>
<organism evidence="8 9">
    <name type="scientific">Geobacillus kaustophilus</name>
    <dbReference type="NCBI Taxonomy" id="1462"/>
    <lineage>
        <taxon>Bacteria</taxon>
        <taxon>Bacillati</taxon>
        <taxon>Bacillota</taxon>
        <taxon>Bacilli</taxon>
        <taxon>Bacillales</taxon>
        <taxon>Anoxybacillaceae</taxon>
        <taxon>Geobacillus</taxon>
        <taxon>Geobacillus thermoleovorans group</taxon>
    </lineage>
</organism>
<evidence type="ECO:0008006" key="10">
    <source>
        <dbReference type="Google" id="ProtNLM"/>
    </source>
</evidence>
<dbReference type="InterPro" id="IPR010998">
    <property type="entry name" value="Integrase_recombinase_N"/>
</dbReference>
<dbReference type="PROSITE" id="PS51898">
    <property type="entry name" value="TYR_RECOMBINASE"/>
    <property type="match status" value="1"/>
</dbReference>
<evidence type="ECO:0000256" key="2">
    <source>
        <dbReference type="ARBA" id="ARBA00022908"/>
    </source>
</evidence>
<comment type="similarity">
    <text evidence="1">Belongs to the 'phage' integrase family.</text>
</comment>
<dbReference type="InterPro" id="IPR013762">
    <property type="entry name" value="Integrase-like_cat_sf"/>
</dbReference>
<evidence type="ECO:0000259" key="7">
    <source>
        <dbReference type="PROSITE" id="PS51900"/>
    </source>
</evidence>
<evidence type="ECO:0000256" key="3">
    <source>
        <dbReference type="ARBA" id="ARBA00023125"/>
    </source>
</evidence>
<dbReference type="InterPro" id="IPR004107">
    <property type="entry name" value="Integrase_SAM-like_N"/>
</dbReference>
<evidence type="ECO:0000259" key="6">
    <source>
        <dbReference type="PROSITE" id="PS51898"/>
    </source>
</evidence>